<comment type="caution">
    <text evidence="12">The sequence shown here is derived from an EMBL/GenBank/DDBJ whole genome shotgun (WGS) entry which is preliminary data.</text>
</comment>
<dbReference type="Gene3D" id="1.10.290.10">
    <property type="entry name" value="Topoisomerase I, domain 4"/>
    <property type="match status" value="1"/>
</dbReference>
<evidence type="ECO:0000256" key="8">
    <source>
        <dbReference type="HAMAP-Rule" id="MF_00953"/>
    </source>
</evidence>
<evidence type="ECO:0000256" key="5">
    <source>
        <dbReference type="ARBA" id="ARBA00023029"/>
    </source>
</evidence>
<protein>
    <recommendedName>
        <fullName evidence="8">DNA topoisomerase 3</fullName>
        <ecNumber evidence="8">5.6.2.1</ecNumber>
    </recommendedName>
    <alternativeName>
        <fullName evidence="8">DNA topoisomerase III</fullName>
    </alternativeName>
</protein>
<dbReference type="PRINTS" id="PR00417">
    <property type="entry name" value="PRTPISMRASEI"/>
</dbReference>
<dbReference type="InterPro" id="IPR023405">
    <property type="entry name" value="Topo_IA_core_domain"/>
</dbReference>
<evidence type="ECO:0000259" key="10">
    <source>
        <dbReference type="PROSITE" id="PS50880"/>
    </source>
</evidence>
<dbReference type="Gene3D" id="3.40.50.140">
    <property type="match status" value="1"/>
</dbReference>
<evidence type="ECO:0000256" key="2">
    <source>
        <dbReference type="ARBA" id="ARBA00009446"/>
    </source>
</evidence>
<dbReference type="PANTHER" id="PTHR11390">
    <property type="entry name" value="PROKARYOTIC DNA TOPOISOMERASE"/>
    <property type="match status" value="1"/>
</dbReference>
<feature type="site" description="Interaction with DNA" evidence="8">
    <location>
        <position position="332"/>
    </location>
</feature>
<feature type="binding site" evidence="8">
    <location>
        <position position="7"/>
    </location>
    <ligand>
        <name>Mg(2+)</name>
        <dbReference type="ChEBI" id="CHEBI:18420"/>
        <label>1</label>
        <note>catalytic</note>
    </ligand>
</feature>
<feature type="region of interest" description="Disordered" evidence="9">
    <location>
        <begin position="627"/>
        <end position="663"/>
    </location>
</feature>
<feature type="binding site" evidence="8">
    <location>
        <position position="105"/>
    </location>
    <ligand>
        <name>Mg(2+)</name>
        <dbReference type="ChEBI" id="CHEBI:18420"/>
        <label>2</label>
    </ligand>
</feature>
<keyword evidence="7 8" id="KW-0413">Isomerase</keyword>
<comment type="caution">
    <text evidence="8">Lacks conserved residue(s) required for the propagation of feature annotation.</text>
</comment>
<dbReference type="EC" id="5.6.2.1" evidence="8"/>
<feature type="active site" description="O-(5'-phospho-DNA)-tyrosine intermediate" evidence="8">
    <location>
        <position position="330"/>
    </location>
</feature>
<dbReference type="PROSITE" id="PS00396">
    <property type="entry name" value="TOPO_IA_1"/>
    <property type="match status" value="1"/>
</dbReference>
<dbReference type="Proteomes" id="UP001596425">
    <property type="component" value="Unassembled WGS sequence"/>
</dbReference>
<dbReference type="InterPro" id="IPR003601">
    <property type="entry name" value="Topo_IA_2"/>
</dbReference>
<dbReference type="InterPro" id="IPR003602">
    <property type="entry name" value="Topo_IA_DNA-bd_dom"/>
</dbReference>
<comment type="catalytic activity">
    <reaction evidence="1 8">
        <text>ATP-independent breakage of single-stranded DNA, followed by passage and rejoining.</text>
        <dbReference type="EC" id="5.6.2.1"/>
    </reaction>
</comment>
<organism evidence="12 13">
    <name type="scientific">Microbulbifer taiwanensis</name>
    <dbReference type="NCBI Taxonomy" id="986746"/>
    <lineage>
        <taxon>Bacteria</taxon>
        <taxon>Pseudomonadati</taxon>
        <taxon>Pseudomonadota</taxon>
        <taxon>Gammaproteobacteria</taxon>
        <taxon>Cellvibrionales</taxon>
        <taxon>Microbulbiferaceae</taxon>
        <taxon>Microbulbifer</taxon>
    </lineage>
</organism>
<dbReference type="EMBL" id="JBHSVR010000001">
    <property type="protein sequence ID" value="MFC6635493.1"/>
    <property type="molecule type" value="Genomic_DNA"/>
</dbReference>
<evidence type="ECO:0000256" key="4">
    <source>
        <dbReference type="ARBA" id="ARBA00022842"/>
    </source>
</evidence>
<dbReference type="InterPro" id="IPR013826">
    <property type="entry name" value="Topo_IA_cen_sub3"/>
</dbReference>
<feature type="binding site" evidence="8">
    <location>
        <position position="103"/>
    </location>
    <ligand>
        <name>Mg(2+)</name>
        <dbReference type="ChEBI" id="CHEBI:18420"/>
        <label>2</label>
    </ligand>
</feature>
<dbReference type="PANTHER" id="PTHR11390:SF21">
    <property type="entry name" value="DNA TOPOISOMERASE 3-ALPHA"/>
    <property type="match status" value="1"/>
</dbReference>
<feature type="domain" description="Toprim" evidence="10">
    <location>
        <begin position="1"/>
        <end position="134"/>
    </location>
</feature>
<comment type="function">
    <text evidence="8">Releases the supercoiling and torsional tension of DNA, which is introduced during the DNA replication and transcription, by transiently cleaving and rejoining one strand of the DNA duplex. Introduces a single-strand break via transesterification at a target site in duplex DNA. The scissile phosphodiester is attacked by the catalytic tyrosine of the enzyme, resulting in the formation of a DNA-(5'-phosphotyrosyl)-enzyme intermediate and the expulsion of a 3'-OH DNA strand. The free DNA strand then undergoes passage around the unbroken strand, thus removing DNA supercoils. Finally, in the religation step, the DNA 3'-OH attacks the covalent intermediate to expel the active-site tyrosine and restore the DNA phosphodiester backbone.</text>
</comment>
<dbReference type="InterPro" id="IPR000380">
    <property type="entry name" value="Topo_IA"/>
</dbReference>
<evidence type="ECO:0000313" key="12">
    <source>
        <dbReference type="EMBL" id="MFC6635493.1"/>
    </source>
</evidence>
<feature type="compositionally biased region" description="Basic residues" evidence="9">
    <location>
        <begin position="630"/>
        <end position="655"/>
    </location>
</feature>
<feature type="binding site" evidence="8">
    <location>
        <position position="103"/>
    </location>
    <ligand>
        <name>Mg(2+)</name>
        <dbReference type="ChEBI" id="CHEBI:18420"/>
        <label>1</label>
        <note>catalytic</note>
    </ligand>
</feature>
<proteinExistence type="inferred from homology"/>
<dbReference type="RefSeq" id="WP_193193619.1">
    <property type="nucleotide sequence ID" value="NZ_JACZFR010000048.1"/>
</dbReference>
<keyword evidence="3 8" id="KW-0479">Metal-binding</keyword>
<evidence type="ECO:0000256" key="7">
    <source>
        <dbReference type="ARBA" id="ARBA00023235"/>
    </source>
</evidence>
<feature type="site" description="Interaction with DNA" evidence="8">
    <location>
        <position position="61"/>
    </location>
</feature>
<keyword evidence="5 8" id="KW-0799">Topoisomerase</keyword>
<feature type="domain" description="Topo IA-type catalytic" evidence="11">
    <location>
        <begin position="155"/>
        <end position="605"/>
    </location>
</feature>
<dbReference type="PROSITE" id="PS50880">
    <property type="entry name" value="TOPRIM"/>
    <property type="match status" value="1"/>
</dbReference>
<dbReference type="Pfam" id="PF01131">
    <property type="entry name" value="Topoisom_bac"/>
    <property type="match status" value="1"/>
</dbReference>
<dbReference type="PROSITE" id="PS52039">
    <property type="entry name" value="TOPO_IA_2"/>
    <property type="match status" value="1"/>
</dbReference>
<feature type="region of interest" description="Interaction with DNA" evidence="8">
    <location>
        <begin position="194"/>
        <end position="199"/>
    </location>
</feature>
<dbReference type="Pfam" id="PF01751">
    <property type="entry name" value="Toprim"/>
    <property type="match status" value="1"/>
</dbReference>
<feature type="site" description="Interaction with DNA" evidence="8">
    <location>
        <position position="170"/>
    </location>
</feature>
<dbReference type="CDD" id="cd03362">
    <property type="entry name" value="TOPRIM_TopoIA_TopoIII"/>
    <property type="match status" value="1"/>
</dbReference>
<dbReference type="CDD" id="cd00186">
    <property type="entry name" value="TOP1Ac"/>
    <property type="match status" value="1"/>
</dbReference>
<dbReference type="NCBIfam" id="NF005829">
    <property type="entry name" value="PRK07726.1"/>
    <property type="match status" value="1"/>
</dbReference>
<sequence length="663" mass="74063">MRLFIAEKPSLGRAIAAALPRPHRKEEGCIRAASGDVVSWCIGHLLEQAEPEAYGPSYKRWRLDVLPIVPEQWQLQPKSGGRKQLALLRKLVKQADQLVHAGDPDREGQLLVDEVVDYLKVPAAKRRAMLRLLVSDLNPRAVERALQQMRSNREFVPLSVSALARSRADWLYGINLTRACTVKGQQGGLKQVLSVGRVQTPVLGLVVRRDEEIERFVSRPYYEVRAAIHMNASQPVCFYAFWQPSEACAPHQDEEGRVLNPRLAANVAGRIRQQVATVTRVQKQQKTQAPPLPYNLSALQIDAAKAFGLSAKQVLDACQALYEKHQLITYPRSDCRYLPADHFAERRQVGRAIAAGCDPLQSVHEGADWSLRSKAWNDTKVDAHHAIIPTARQAPWKRLGRAEQQLYQMIARQYLLQFYPRHEYLEIRIELDIAGGHFVAKERRTLVPGWKQAVPAVSPEKASPPLPEVEKGRALWSGEPQVDEKHTQPPKPFGDASLLAAMTGINRFVRDASLKKILKDTDGLGTEATRAGIIELLFKRGFLRRQGKSIHATDLGKALIHALPESTSVPDMTAQWERQLNDISQRQLGYEGFMQPLLRQLQSLVGEACALDSRAFAGIKVPASSAGFRSGRKRTAGKRASKSRTGTRRRASGRRSKVEVGEI</sequence>
<evidence type="ECO:0000256" key="9">
    <source>
        <dbReference type="SAM" id="MobiDB-lite"/>
    </source>
</evidence>
<comment type="similarity">
    <text evidence="2 8">Belongs to the type IA topoisomerase family.</text>
</comment>
<name>A0ABW1YRS9_9GAMM</name>
<dbReference type="Gene3D" id="1.10.460.10">
    <property type="entry name" value="Topoisomerase I, domain 2"/>
    <property type="match status" value="1"/>
</dbReference>
<keyword evidence="6 8" id="KW-0238">DNA-binding</keyword>
<feature type="site" description="Interaction with DNA" evidence="8">
    <location>
        <position position="178"/>
    </location>
</feature>
<dbReference type="InterPro" id="IPR023406">
    <property type="entry name" value="Topo_IA_AS"/>
</dbReference>
<dbReference type="HAMAP" id="MF_00953">
    <property type="entry name" value="Topoisom_3_prok"/>
    <property type="match status" value="1"/>
</dbReference>
<dbReference type="InterPro" id="IPR013824">
    <property type="entry name" value="Topo_IA_cen_sub1"/>
</dbReference>
<dbReference type="SMART" id="SM00493">
    <property type="entry name" value="TOPRIM"/>
    <property type="match status" value="1"/>
</dbReference>
<dbReference type="Gene3D" id="2.70.20.10">
    <property type="entry name" value="Topoisomerase I, domain 3"/>
    <property type="match status" value="1"/>
</dbReference>
<gene>
    <name evidence="8" type="primary">topB</name>
    <name evidence="12" type="ORF">ACFQBM_19635</name>
</gene>
<dbReference type="InterPro" id="IPR005738">
    <property type="entry name" value="TopoIII"/>
</dbReference>
<accession>A0ABW1YRS9</accession>
<evidence type="ECO:0000313" key="13">
    <source>
        <dbReference type="Proteomes" id="UP001596425"/>
    </source>
</evidence>
<keyword evidence="4 8" id="KW-0460">Magnesium</keyword>
<dbReference type="SMART" id="SM00437">
    <property type="entry name" value="TOP1Ac"/>
    <property type="match status" value="1"/>
</dbReference>
<dbReference type="GO" id="GO:0003917">
    <property type="term" value="F:DNA topoisomerase type I (single strand cut, ATP-independent) activity"/>
    <property type="evidence" value="ECO:0007669"/>
    <property type="project" value="UniProtKB-EC"/>
</dbReference>
<dbReference type="InterPro" id="IPR034144">
    <property type="entry name" value="TOPRIM_TopoIII"/>
</dbReference>
<evidence type="ECO:0000256" key="1">
    <source>
        <dbReference type="ARBA" id="ARBA00000213"/>
    </source>
</evidence>
<evidence type="ECO:0000256" key="6">
    <source>
        <dbReference type="ARBA" id="ARBA00023125"/>
    </source>
</evidence>
<reference evidence="13" key="1">
    <citation type="journal article" date="2019" name="Int. J. Syst. Evol. Microbiol.">
        <title>The Global Catalogue of Microorganisms (GCM) 10K type strain sequencing project: providing services to taxonomists for standard genome sequencing and annotation.</title>
        <authorList>
            <consortium name="The Broad Institute Genomics Platform"/>
            <consortium name="The Broad Institute Genome Sequencing Center for Infectious Disease"/>
            <person name="Wu L."/>
            <person name="Ma J."/>
        </authorList>
    </citation>
    <scope>NUCLEOTIDE SEQUENCE [LARGE SCALE GENOMIC DNA]</scope>
    <source>
        <strain evidence="13">CGMCC 1.13718</strain>
    </source>
</reference>
<dbReference type="NCBIfam" id="TIGR01056">
    <property type="entry name" value="topB"/>
    <property type="match status" value="1"/>
</dbReference>
<keyword evidence="13" id="KW-1185">Reference proteome</keyword>
<dbReference type="InterPro" id="IPR006171">
    <property type="entry name" value="TOPRIM_dom"/>
</dbReference>
<dbReference type="SUPFAM" id="SSF56712">
    <property type="entry name" value="Prokaryotic type I DNA topoisomerase"/>
    <property type="match status" value="1"/>
</dbReference>
<dbReference type="SMART" id="SM00436">
    <property type="entry name" value="TOP1Bc"/>
    <property type="match status" value="1"/>
</dbReference>
<evidence type="ECO:0000256" key="3">
    <source>
        <dbReference type="ARBA" id="ARBA00022723"/>
    </source>
</evidence>
<comment type="cofactor">
    <cofactor evidence="8">
        <name>Mg(2+)</name>
        <dbReference type="ChEBI" id="CHEBI:18420"/>
    </cofactor>
    <text evidence="8">Binds two Mg(2+) per subunit.</text>
</comment>
<dbReference type="InterPro" id="IPR013825">
    <property type="entry name" value="Topo_IA_cen_sub2"/>
</dbReference>
<evidence type="ECO:0000259" key="11">
    <source>
        <dbReference type="PROSITE" id="PS52039"/>
    </source>
</evidence>
<dbReference type="InterPro" id="IPR013497">
    <property type="entry name" value="Topo_IA_cen"/>
</dbReference>